<keyword evidence="2" id="KW-0645">Protease</keyword>
<feature type="transmembrane region" description="Helical" evidence="1">
    <location>
        <begin position="23"/>
        <end position="44"/>
    </location>
</feature>
<evidence type="ECO:0000256" key="1">
    <source>
        <dbReference type="SAM" id="Phobius"/>
    </source>
</evidence>
<dbReference type="PANTHER" id="PTHR34980:SF2">
    <property type="entry name" value="INNER MEMBRANE PROTEIN YHAH-RELATED"/>
    <property type="match status" value="1"/>
</dbReference>
<keyword evidence="2" id="KW-0378">Hydrolase</keyword>
<keyword evidence="1" id="KW-1133">Transmembrane helix</keyword>
<comment type="caution">
    <text evidence="2">The sequence shown here is derived from an EMBL/GenBank/DDBJ whole genome shotgun (WGS) entry which is preliminary data.</text>
</comment>
<dbReference type="EMBL" id="BSPX01000044">
    <property type="protein sequence ID" value="GLT23324.1"/>
    <property type="molecule type" value="Genomic_DNA"/>
</dbReference>
<keyword evidence="1" id="KW-0472">Membrane</keyword>
<dbReference type="RefSeq" id="WP_284188532.1">
    <property type="nucleotide sequence ID" value="NZ_BSPX01000044.1"/>
</dbReference>
<reference evidence="3" key="1">
    <citation type="journal article" date="2019" name="Int. J. Syst. Evol. Microbiol.">
        <title>The Global Catalogue of Microorganisms (GCM) 10K type strain sequencing project: providing services to taxonomists for standard genome sequencing and annotation.</title>
        <authorList>
            <consortium name="The Broad Institute Genomics Platform"/>
            <consortium name="The Broad Institute Genome Sequencing Center for Infectious Disease"/>
            <person name="Wu L."/>
            <person name="Ma J."/>
        </authorList>
    </citation>
    <scope>NUCLEOTIDE SEQUENCE [LARGE SCALE GENOMIC DNA]</scope>
    <source>
        <strain evidence="3">NBRC 102407</strain>
    </source>
</reference>
<name>A0ABQ6FDD8_9RHOO</name>
<dbReference type="PANTHER" id="PTHR34980">
    <property type="entry name" value="INNER MEMBRANE PROTEIN-RELATED-RELATED"/>
    <property type="match status" value="1"/>
</dbReference>
<keyword evidence="1" id="KW-0812">Transmembrane</keyword>
<accession>A0ABQ6FDD8</accession>
<organism evidence="2 3">
    <name type="scientific">Zoogloea oryzae</name>
    <dbReference type="NCBI Taxonomy" id="310767"/>
    <lineage>
        <taxon>Bacteria</taxon>
        <taxon>Pseudomonadati</taxon>
        <taxon>Pseudomonadota</taxon>
        <taxon>Betaproteobacteria</taxon>
        <taxon>Rhodocyclales</taxon>
        <taxon>Zoogloeaceae</taxon>
        <taxon>Zoogloea</taxon>
    </lineage>
</organism>
<gene>
    <name evidence="2" type="ORF">GCM10007933_27890</name>
</gene>
<protein>
    <submittedName>
        <fullName evidence="2">Aminopeptidase</fullName>
    </submittedName>
</protein>
<dbReference type="InterPro" id="IPR008523">
    <property type="entry name" value="DUF805"/>
</dbReference>
<feature type="transmembrane region" description="Helical" evidence="1">
    <location>
        <begin position="50"/>
        <end position="70"/>
    </location>
</feature>
<sequence length="125" mass="13862">MEWYLLAFRKFAEFKGRSPRKEYWMFTLFNLLIALGLGMLAGLVGGKGGGLTDVVSGLYTLVVFVPSLALSVRRLHDIGKSGWWMLITLIPLVGPLIMLFFMVKDSQPGTNEYGPNPKEAVLLPA</sequence>
<evidence type="ECO:0000313" key="3">
    <source>
        <dbReference type="Proteomes" id="UP001157167"/>
    </source>
</evidence>
<dbReference type="GO" id="GO:0004177">
    <property type="term" value="F:aminopeptidase activity"/>
    <property type="evidence" value="ECO:0007669"/>
    <property type="project" value="UniProtKB-KW"/>
</dbReference>
<keyword evidence="2" id="KW-0031">Aminopeptidase</keyword>
<proteinExistence type="predicted"/>
<keyword evidence="3" id="KW-1185">Reference proteome</keyword>
<dbReference type="Proteomes" id="UP001157167">
    <property type="component" value="Unassembled WGS sequence"/>
</dbReference>
<feature type="transmembrane region" description="Helical" evidence="1">
    <location>
        <begin position="82"/>
        <end position="103"/>
    </location>
</feature>
<dbReference type="Pfam" id="PF05656">
    <property type="entry name" value="DUF805"/>
    <property type="match status" value="1"/>
</dbReference>
<evidence type="ECO:0000313" key="2">
    <source>
        <dbReference type="EMBL" id="GLT23324.1"/>
    </source>
</evidence>